<dbReference type="EMBL" id="FMCV01000032">
    <property type="protein sequence ID" value="SCF44961.1"/>
    <property type="molecule type" value="Genomic_DNA"/>
</dbReference>
<dbReference type="Pfam" id="PF00441">
    <property type="entry name" value="Acyl-CoA_dh_1"/>
    <property type="match status" value="1"/>
</dbReference>
<dbReference type="RefSeq" id="WP_091051047.1">
    <property type="nucleotide sequence ID" value="NZ_JBHLYH010000066.1"/>
</dbReference>
<sequence length="568" mass="61769">MTAGALPATRAYDRAAELERMLGGDGDPMSVRTLVDADENDEFPHPALAAVHDWGFAEELIPVHLGGKLESHEQLFAAFRALARRDPRLGVYYGSTLLAALPVWLWGDPERQQWLAGELRAGACGTFAMSETDHGSDLLNCTVSARRVDGGYLVDGTKWLVGNGNRGSFVTLYARTGTKSYSLLLLDKAALPADRWEPVEPVPTLGIRGHDLSGLRFDSCPVQRAVVLGREGSGVAMALKTLQLTRTLIAGFALGCLDAALRITLRHAHGRRLYGASITELPEVRAILVDAYLDLLIGECTAIAVTRAVATVPSRLSMWSSIAKYLVPTIAEDAVANLATVLSARRYLRTELTYRHFQKVERDLAIAGIFEGTTHVNLASIAAQLPHVLSHGRRDDQADDELLAQLFSRGSEPAHWRPSGSALRLTNGLEDEVTAGWPRYTRQALSLIDPGLHAELASIIGRLDVVREGVLGGIVDAGDGTRRFTLARSHALLHGASSVLLTWIHGRDALPSGFRGGEWVVLALDRIARRLHTDQPRNDRLAPAVFELMCGQERAGELFSLQPLEIVD</sequence>
<dbReference type="InterPro" id="IPR006091">
    <property type="entry name" value="Acyl-CoA_Oxase/DH_mid-dom"/>
</dbReference>
<dbReference type="Gene3D" id="1.10.540.10">
    <property type="entry name" value="Acyl-CoA dehydrogenase/oxidase, N-terminal domain"/>
    <property type="match status" value="1"/>
</dbReference>
<dbReference type="SUPFAM" id="SSF47203">
    <property type="entry name" value="Acyl-CoA dehydrogenase C-terminal domain-like"/>
    <property type="match status" value="1"/>
</dbReference>
<dbReference type="PANTHER" id="PTHR43884:SF19">
    <property type="entry name" value="ACYL-COA DEHYDROGENASE FADE4-RELATED"/>
    <property type="match status" value="1"/>
</dbReference>
<keyword evidence="4 5" id="KW-0274">FAD</keyword>
<dbReference type="PANTHER" id="PTHR43884">
    <property type="entry name" value="ACYL-COA DEHYDROGENASE"/>
    <property type="match status" value="1"/>
</dbReference>
<dbReference type="InterPro" id="IPR009075">
    <property type="entry name" value="AcylCo_DH/oxidase_C"/>
</dbReference>
<dbReference type="InterPro" id="IPR009100">
    <property type="entry name" value="AcylCoA_DH/oxidase_NM_dom_sf"/>
</dbReference>
<accession>A0A1C5AIQ6</accession>
<evidence type="ECO:0000313" key="8">
    <source>
        <dbReference type="EMBL" id="SCF44961.1"/>
    </source>
</evidence>
<dbReference type="InterPro" id="IPR036250">
    <property type="entry name" value="AcylCo_DH-like_C"/>
</dbReference>
<evidence type="ECO:0000256" key="5">
    <source>
        <dbReference type="RuleBase" id="RU362125"/>
    </source>
</evidence>
<dbReference type="CDD" id="cd00567">
    <property type="entry name" value="ACAD"/>
    <property type="match status" value="1"/>
</dbReference>
<dbReference type="SUPFAM" id="SSF56645">
    <property type="entry name" value="Acyl-CoA dehydrogenase NM domain-like"/>
    <property type="match status" value="1"/>
</dbReference>
<dbReference type="GO" id="GO:0005886">
    <property type="term" value="C:plasma membrane"/>
    <property type="evidence" value="ECO:0007669"/>
    <property type="project" value="TreeGrafter"/>
</dbReference>
<keyword evidence="3 5" id="KW-0285">Flavoprotein</keyword>
<comment type="similarity">
    <text evidence="2 5">Belongs to the acyl-CoA dehydrogenase family.</text>
</comment>
<comment type="cofactor">
    <cofactor evidence="1 5">
        <name>FAD</name>
        <dbReference type="ChEBI" id="CHEBI:57692"/>
    </cofactor>
</comment>
<feature type="domain" description="Acyl-CoA dehydrogenase/oxidase C-terminal" evidence="6">
    <location>
        <begin position="232"/>
        <end position="385"/>
    </location>
</feature>
<dbReference type="Pfam" id="PF02770">
    <property type="entry name" value="Acyl-CoA_dh_M"/>
    <property type="match status" value="1"/>
</dbReference>
<evidence type="ECO:0000256" key="1">
    <source>
        <dbReference type="ARBA" id="ARBA00001974"/>
    </source>
</evidence>
<name>A0A1C5AIQ6_9ACTN</name>
<dbReference type="Proteomes" id="UP000198551">
    <property type="component" value="Unassembled WGS sequence"/>
</dbReference>
<dbReference type="AlphaFoldDB" id="A0A1C5AIQ6"/>
<dbReference type="InterPro" id="IPR037069">
    <property type="entry name" value="AcylCoA_DH/ox_N_sf"/>
</dbReference>
<evidence type="ECO:0000256" key="4">
    <source>
        <dbReference type="ARBA" id="ARBA00022827"/>
    </source>
</evidence>
<feature type="domain" description="Acyl-CoA oxidase/dehydrogenase middle" evidence="7">
    <location>
        <begin position="126"/>
        <end position="220"/>
    </location>
</feature>
<reference evidence="9" key="1">
    <citation type="submission" date="2016-06" db="EMBL/GenBank/DDBJ databases">
        <authorList>
            <person name="Varghese N."/>
        </authorList>
    </citation>
    <scope>NUCLEOTIDE SEQUENCE [LARGE SCALE GENOMIC DNA]</scope>
    <source>
        <strain evidence="9">DSM 45555</strain>
    </source>
</reference>
<dbReference type="GO" id="GO:0050660">
    <property type="term" value="F:flavin adenine dinucleotide binding"/>
    <property type="evidence" value="ECO:0007669"/>
    <property type="project" value="InterPro"/>
</dbReference>
<proteinExistence type="inferred from homology"/>
<organism evidence="8 9">
    <name type="scientific">Micromonospora marina</name>
    <dbReference type="NCBI Taxonomy" id="307120"/>
    <lineage>
        <taxon>Bacteria</taxon>
        <taxon>Bacillati</taxon>
        <taxon>Actinomycetota</taxon>
        <taxon>Actinomycetes</taxon>
        <taxon>Micromonosporales</taxon>
        <taxon>Micromonosporaceae</taxon>
        <taxon>Micromonospora</taxon>
    </lineage>
</organism>
<dbReference type="Gene3D" id="2.40.110.10">
    <property type="entry name" value="Butyryl-CoA Dehydrogenase, subunit A, domain 2"/>
    <property type="match status" value="1"/>
</dbReference>
<gene>
    <name evidence="8" type="ORF">GA0070215_1326</name>
</gene>
<keyword evidence="9" id="KW-1185">Reference proteome</keyword>
<dbReference type="Gene3D" id="1.20.140.10">
    <property type="entry name" value="Butyryl-CoA Dehydrogenase, subunit A, domain 3"/>
    <property type="match status" value="1"/>
</dbReference>
<evidence type="ECO:0000259" key="6">
    <source>
        <dbReference type="Pfam" id="PF00441"/>
    </source>
</evidence>
<dbReference type="InterPro" id="IPR046373">
    <property type="entry name" value="Acyl-CoA_Oxase/DH_mid-dom_sf"/>
</dbReference>
<evidence type="ECO:0000256" key="2">
    <source>
        <dbReference type="ARBA" id="ARBA00009347"/>
    </source>
</evidence>
<protein>
    <submittedName>
        <fullName evidence="8">Acyl-CoA dehydrogenase</fullName>
    </submittedName>
</protein>
<dbReference type="GO" id="GO:0003995">
    <property type="term" value="F:acyl-CoA dehydrogenase activity"/>
    <property type="evidence" value="ECO:0007669"/>
    <property type="project" value="TreeGrafter"/>
</dbReference>
<evidence type="ECO:0000313" key="9">
    <source>
        <dbReference type="Proteomes" id="UP000198551"/>
    </source>
</evidence>
<keyword evidence="5" id="KW-0560">Oxidoreductase</keyword>
<evidence type="ECO:0000259" key="7">
    <source>
        <dbReference type="Pfam" id="PF02770"/>
    </source>
</evidence>
<evidence type="ECO:0000256" key="3">
    <source>
        <dbReference type="ARBA" id="ARBA00022630"/>
    </source>
</evidence>